<dbReference type="EMBL" id="QRVK01000001">
    <property type="protein sequence ID" value="RGS44398.1"/>
    <property type="molecule type" value="Genomic_DNA"/>
</dbReference>
<accession>A0A412IWF4</accession>
<protein>
    <submittedName>
        <fullName evidence="1">Uncharacterized protein</fullName>
    </submittedName>
</protein>
<proteinExistence type="predicted"/>
<sequence>MQEKVYKNYTSTEKLELTCKDHFTEKAGFPNEFAFLDFAQQIKREDEMYLVCLNVDLRKANRISYAFGSYTLRKFMVSLEGFYVFRIQGEKLNIFVPESGVQELKSILDAPNEFIDVYYGFVPEYFDAADLDRQRSVGVELMYQDKAKKHSKAKSGDSLLAGKGNTPVGLQETFERKYKETMWYSVAKIAVTSPVFKEVTVHIFPTEFRSPMESLPLIVVVDDLLEYRVMQGKDVHFGVEGIVFSVSARYDREGHLNTAVYQMKDEMMPDEPEQCELEIRTHEGSCVPANFGKRISSKREIYPIRKNIQGYMDYVLLENGTAVINTEGVIEKKGKLYGVFSDDNYVELIPIS</sequence>
<dbReference type="AlphaFoldDB" id="A0A412IWF4"/>
<reference evidence="1 2" key="1">
    <citation type="submission" date="2018-08" db="EMBL/GenBank/DDBJ databases">
        <title>A genome reference for cultivated species of the human gut microbiota.</title>
        <authorList>
            <person name="Zou Y."/>
            <person name="Xue W."/>
            <person name="Luo G."/>
        </authorList>
    </citation>
    <scope>NUCLEOTIDE SEQUENCE [LARGE SCALE GENOMIC DNA]</scope>
    <source>
        <strain evidence="1 2">AF22-21</strain>
    </source>
</reference>
<comment type="caution">
    <text evidence="1">The sequence shown here is derived from an EMBL/GenBank/DDBJ whole genome shotgun (WGS) entry which is preliminary data.</text>
</comment>
<dbReference type="Proteomes" id="UP000283295">
    <property type="component" value="Unassembled WGS sequence"/>
</dbReference>
<organism evidence="1 2">
    <name type="scientific">Coprococcus eutactus</name>
    <dbReference type="NCBI Taxonomy" id="33043"/>
    <lineage>
        <taxon>Bacteria</taxon>
        <taxon>Bacillati</taxon>
        <taxon>Bacillota</taxon>
        <taxon>Clostridia</taxon>
        <taxon>Lachnospirales</taxon>
        <taxon>Lachnospiraceae</taxon>
        <taxon>Coprococcus</taxon>
    </lineage>
</organism>
<evidence type="ECO:0000313" key="2">
    <source>
        <dbReference type="Proteomes" id="UP000283295"/>
    </source>
</evidence>
<evidence type="ECO:0000313" key="1">
    <source>
        <dbReference type="EMBL" id="RGS44398.1"/>
    </source>
</evidence>
<gene>
    <name evidence="1" type="ORF">DWX94_00995</name>
</gene>
<name>A0A412IWF4_9FIRM</name>